<name>A0A0H3FBF1_RAHSY</name>
<sequence>MSNLEQLPHTLEKINQDLATFRAETDKVRENLLMLPGKTLFSVVSEDITDASLQFEKSLFAPDSETETQAFSGLKKAVVSQPAEKLRQQRPMQMEQKGLEIGQQFKNRELKIGQLKNISSSALSFAQPKLALAQTFLKPGADLEAGLAEVQSVLGLKNDDPHVATLRQQSLSMAASGHSPAEVVARQQALAKGGMNAAQVLEQTPAALNGATPAAQMAVTVKGDNLDGDITKLFATWDTIRINLFDGQSAALRELTQTATSWLGTINTWITDNPMLVNSLLGLALGITGIVGGMGALGMVIAPVLSGISMLMAGAGLLGTIFTGTGGMIAAAFTAIGLPLLPVIALIAGIGIAVVKLWEPISAFVGGVIDGFTAAMGPISGAFTPFKTALGWITDLFEPIHFTQDTLSGFTDIGKGVGEAIAEIFVTLNKAVSQIGEVFSWAKKGWDSIFGDNEPAERPDISTPPLDGISPTGGALNLYQPAKSSVANNLTDNRATTVNLSFTATPETDHNQVRAWIEDSINQREWNNTNNLLSQYNNGGIYS</sequence>
<keyword evidence="1" id="KW-0472">Membrane</keyword>
<feature type="transmembrane region" description="Helical" evidence="1">
    <location>
        <begin position="304"/>
        <end position="322"/>
    </location>
</feature>
<organism evidence="2 3">
    <name type="scientific">Rahnella sp. (strain Y9602)</name>
    <dbReference type="NCBI Taxonomy" id="2703885"/>
    <lineage>
        <taxon>Bacteria</taxon>
        <taxon>Pseudomonadati</taxon>
        <taxon>Pseudomonadota</taxon>
        <taxon>Gammaproteobacteria</taxon>
        <taxon>Enterobacterales</taxon>
        <taxon>Yersiniaceae</taxon>
        <taxon>Rahnella</taxon>
    </lineage>
</organism>
<dbReference type="HOGENOM" id="CLU_501399_0_0_6"/>
<dbReference type="EMBL" id="CP002505">
    <property type="protein sequence ID" value="ADW72337.1"/>
    <property type="molecule type" value="Genomic_DNA"/>
</dbReference>
<accession>A0A0H3FBF1</accession>
<dbReference type="OrthoDB" id="8019720at2"/>
<dbReference type="Proteomes" id="UP000007257">
    <property type="component" value="Chromosome"/>
</dbReference>
<evidence type="ECO:0000256" key="1">
    <source>
        <dbReference type="SAM" id="Phobius"/>
    </source>
</evidence>
<dbReference type="InterPro" id="IPR010090">
    <property type="entry name" value="Phage_tape_meas"/>
</dbReference>
<keyword evidence="1" id="KW-1133">Transmembrane helix</keyword>
<keyword evidence="1" id="KW-0812">Transmembrane</keyword>
<dbReference type="AlphaFoldDB" id="A0A0H3FBF1"/>
<gene>
    <name evidence="2" type="ordered locus">Rahaq_0710</name>
</gene>
<evidence type="ECO:0000313" key="2">
    <source>
        <dbReference type="EMBL" id="ADW72337.1"/>
    </source>
</evidence>
<reference evidence="2 3" key="2">
    <citation type="journal article" date="2012" name="J. Bacteriol.">
        <title>Complete Genome Sequence of Rahnella sp. Strain Y9602, a Gammaproteobacterium Isolate from Metal- and Radionuclide-Contaminated Soil.</title>
        <authorList>
            <person name="Martinez R.J."/>
            <person name="Bruce D."/>
            <person name="Detter C."/>
            <person name="Goodwin L.A."/>
            <person name="Han J."/>
            <person name="Han C.S."/>
            <person name="Held B."/>
            <person name="Land M.L."/>
            <person name="Mikhailova N."/>
            <person name="Nolan M."/>
            <person name="Pennacchio L."/>
            <person name="Pitluck S."/>
            <person name="Tapia R."/>
            <person name="Woyke T."/>
            <person name="Sobecky P.A."/>
        </authorList>
    </citation>
    <scope>NUCLEOTIDE SEQUENCE [LARGE SCALE GENOMIC DNA]</scope>
    <source>
        <strain evidence="2 3">Y9602</strain>
    </source>
</reference>
<dbReference type="RefSeq" id="WP_013574042.1">
    <property type="nucleotide sequence ID" value="NC_015061.1"/>
</dbReference>
<feature type="transmembrane region" description="Helical" evidence="1">
    <location>
        <begin position="328"/>
        <end position="355"/>
    </location>
</feature>
<evidence type="ECO:0000313" key="3">
    <source>
        <dbReference type="Proteomes" id="UP000007257"/>
    </source>
</evidence>
<proteinExistence type="predicted"/>
<protein>
    <recommendedName>
        <fullName evidence="4">Phage tail tape measure protein</fullName>
    </recommendedName>
</protein>
<dbReference type="eggNOG" id="COG5412">
    <property type="taxonomic scope" value="Bacteria"/>
</dbReference>
<feature type="transmembrane region" description="Helical" evidence="1">
    <location>
        <begin position="275"/>
        <end position="297"/>
    </location>
</feature>
<dbReference type="KEGG" id="rah:Rahaq_0710"/>
<evidence type="ECO:0008006" key="4">
    <source>
        <dbReference type="Google" id="ProtNLM"/>
    </source>
</evidence>
<dbReference type="NCBIfam" id="TIGR01760">
    <property type="entry name" value="tape_meas_TP901"/>
    <property type="match status" value="1"/>
</dbReference>
<reference evidence="3" key="1">
    <citation type="submission" date="2011-01" db="EMBL/GenBank/DDBJ databases">
        <title>Complete sequence of chromosome of Rahnella sp. Y9602.</title>
        <authorList>
            <consortium name="US DOE Joint Genome Institute"/>
            <person name="Lucas S."/>
            <person name="Copeland A."/>
            <person name="Lapidus A."/>
            <person name="Cheng J.-F."/>
            <person name="Goodwin L."/>
            <person name="Pitluck S."/>
            <person name="Lu M."/>
            <person name="Detter J.C."/>
            <person name="Han C."/>
            <person name="Tapia R."/>
            <person name="Land M."/>
            <person name="Hauser L."/>
            <person name="Kyrpides N."/>
            <person name="Ivanova N."/>
            <person name="Ovchinnikova G."/>
            <person name="Pagani I."/>
            <person name="Sobecky P.A."/>
            <person name="Martinez R.J."/>
            <person name="Woyke T."/>
        </authorList>
    </citation>
    <scope>NUCLEOTIDE SEQUENCE [LARGE SCALE GENOMIC DNA]</scope>
    <source>
        <strain evidence="3">Y9602</strain>
    </source>
</reference>